<evidence type="ECO:0000256" key="5">
    <source>
        <dbReference type="ARBA" id="ARBA00023274"/>
    </source>
</evidence>
<dbReference type="GO" id="GO:0005763">
    <property type="term" value="C:mitochondrial small ribosomal subunit"/>
    <property type="evidence" value="ECO:0007669"/>
    <property type="project" value="TreeGrafter"/>
</dbReference>
<evidence type="ECO:0000256" key="1">
    <source>
        <dbReference type="ARBA" id="ARBA00004173"/>
    </source>
</evidence>
<dbReference type="InterPro" id="IPR000529">
    <property type="entry name" value="Ribosomal_bS6"/>
</dbReference>
<comment type="subcellular location">
    <subcellularLocation>
        <location evidence="1">Mitochondrion</location>
    </subcellularLocation>
</comment>
<proteinExistence type="inferred from homology"/>
<dbReference type="NCBIfam" id="TIGR00166">
    <property type="entry name" value="S6"/>
    <property type="match status" value="1"/>
</dbReference>
<evidence type="ECO:0000313" key="9">
    <source>
        <dbReference type="Proteomes" id="UP001302126"/>
    </source>
</evidence>
<dbReference type="AlphaFoldDB" id="A0AAN6WUE1"/>
<comment type="caution">
    <text evidence="8">The sequence shown here is derived from an EMBL/GenBank/DDBJ whole genome shotgun (WGS) entry which is preliminary data.</text>
</comment>
<dbReference type="GO" id="GO:0003735">
    <property type="term" value="F:structural constituent of ribosome"/>
    <property type="evidence" value="ECO:0007669"/>
    <property type="project" value="InterPro"/>
</dbReference>
<evidence type="ECO:0000256" key="2">
    <source>
        <dbReference type="ARBA" id="ARBA00009512"/>
    </source>
</evidence>
<dbReference type="FunFam" id="3.30.70.60:FF:000007">
    <property type="entry name" value="37S ribosomal protein Mrp17"/>
    <property type="match status" value="1"/>
</dbReference>
<comment type="similarity">
    <text evidence="2">Belongs to the bacterial ribosomal protein bS6 family.</text>
</comment>
<dbReference type="PANTHER" id="PTHR21011">
    <property type="entry name" value="MITOCHONDRIAL 28S RIBOSOMAL PROTEIN S6"/>
    <property type="match status" value="1"/>
</dbReference>
<keyword evidence="9" id="KW-1185">Reference proteome</keyword>
<evidence type="ECO:0000256" key="4">
    <source>
        <dbReference type="ARBA" id="ARBA00023128"/>
    </source>
</evidence>
<gene>
    <name evidence="8" type="ORF">QBC35DRAFT_436692</name>
</gene>
<dbReference type="CDD" id="cd15465">
    <property type="entry name" value="bS6_mito"/>
    <property type="match status" value="1"/>
</dbReference>
<dbReference type="InterPro" id="IPR035980">
    <property type="entry name" value="Ribosomal_bS6_sf"/>
</dbReference>
<dbReference type="InterPro" id="IPR014717">
    <property type="entry name" value="Transl_elong_EF1B/ribsomal_bS6"/>
</dbReference>
<keyword evidence="4" id="KW-0496">Mitochondrion</keyword>
<sequence length="120" mass="13703">MLYETIGIIRHVPNNLPEVKEIVLTVGRTILQEGGVIRDLRNWGVFSLPRTVSKIQQQHTKGHWFIMRYDCSSKTNETIRSALAVDPRVIRHANVKLGNGKLENLSKFGPVIWNRMEGVN</sequence>
<reference evidence="8" key="1">
    <citation type="journal article" date="2023" name="Mol. Phylogenet. Evol.">
        <title>Genome-scale phylogeny and comparative genomics of the fungal order Sordariales.</title>
        <authorList>
            <person name="Hensen N."/>
            <person name="Bonometti L."/>
            <person name="Westerberg I."/>
            <person name="Brannstrom I.O."/>
            <person name="Guillou S."/>
            <person name="Cros-Aarteil S."/>
            <person name="Calhoun S."/>
            <person name="Haridas S."/>
            <person name="Kuo A."/>
            <person name="Mondo S."/>
            <person name="Pangilinan J."/>
            <person name="Riley R."/>
            <person name="LaButti K."/>
            <person name="Andreopoulos B."/>
            <person name="Lipzen A."/>
            <person name="Chen C."/>
            <person name="Yan M."/>
            <person name="Daum C."/>
            <person name="Ng V."/>
            <person name="Clum A."/>
            <person name="Steindorff A."/>
            <person name="Ohm R.A."/>
            <person name="Martin F."/>
            <person name="Silar P."/>
            <person name="Natvig D.O."/>
            <person name="Lalanne C."/>
            <person name="Gautier V."/>
            <person name="Ament-Velasquez S.L."/>
            <person name="Kruys A."/>
            <person name="Hutchinson M.I."/>
            <person name="Powell A.J."/>
            <person name="Barry K."/>
            <person name="Miller A.N."/>
            <person name="Grigoriev I.V."/>
            <person name="Debuchy R."/>
            <person name="Gladieux P."/>
            <person name="Hiltunen Thoren M."/>
            <person name="Johannesson H."/>
        </authorList>
    </citation>
    <scope>NUCLEOTIDE SEQUENCE</scope>
    <source>
        <strain evidence="8">PSN309</strain>
    </source>
</reference>
<dbReference type="GO" id="GO:0070181">
    <property type="term" value="F:small ribosomal subunit rRNA binding"/>
    <property type="evidence" value="ECO:0007669"/>
    <property type="project" value="TreeGrafter"/>
</dbReference>
<name>A0AAN6WUE1_9PEZI</name>
<evidence type="ECO:0000256" key="3">
    <source>
        <dbReference type="ARBA" id="ARBA00022980"/>
    </source>
</evidence>
<dbReference type="Proteomes" id="UP001302126">
    <property type="component" value="Unassembled WGS sequence"/>
</dbReference>
<comment type="function">
    <text evidence="7">Component of the mitochondrial ribosome (mitoribosome), a dedicated translation machinery responsible for the synthesis of mitochondrial genome-encoded proteins, including at least some of the essential transmembrane subunits of the mitochondrial respiratory chain. The mitoribosomes are attached to the mitochondrial inner membrane and translation products are cotranslationally integrated into the membrane.</text>
</comment>
<protein>
    <recommendedName>
        <fullName evidence="6">Small ribosomal subunit protein bS6m</fullName>
    </recommendedName>
</protein>
<reference evidence="8" key="2">
    <citation type="submission" date="2023-05" db="EMBL/GenBank/DDBJ databases">
        <authorList>
            <consortium name="Lawrence Berkeley National Laboratory"/>
            <person name="Steindorff A."/>
            <person name="Hensen N."/>
            <person name="Bonometti L."/>
            <person name="Westerberg I."/>
            <person name="Brannstrom I.O."/>
            <person name="Guillou S."/>
            <person name="Cros-Aarteil S."/>
            <person name="Calhoun S."/>
            <person name="Haridas S."/>
            <person name="Kuo A."/>
            <person name="Mondo S."/>
            <person name="Pangilinan J."/>
            <person name="Riley R."/>
            <person name="Labutti K."/>
            <person name="Andreopoulos B."/>
            <person name="Lipzen A."/>
            <person name="Chen C."/>
            <person name="Yanf M."/>
            <person name="Daum C."/>
            <person name="Ng V."/>
            <person name="Clum A."/>
            <person name="Ohm R."/>
            <person name="Martin F."/>
            <person name="Silar P."/>
            <person name="Natvig D."/>
            <person name="Lalanne C."/>
            <person name="Gautier V."/>
            <person name="Ament-Velasquez S.L."/>
            <person name="Kruys A."/>
            <person name="Hutchinson M.I."/>
            <person name="Powell A.J."/>
            <person name="Barry K."/>
            <person name="Miller A.N."/>
            <person name="Grigoriev I.V."/>
            <person name="Debuchy R."/>
            <person name="Gladieux P."/>
            <person name="Thoren M.H."/>
            <person name="Johannesson H."/>
        </authorList>
    </citation>
    <scope>NUCLEOTIDE SEQUENCE</scope>
    <source>
        <strain evidence="8">PSN309</strain>
    </source>
</reference>
<evidence type="ECO:0000256" key="6">
    <source>
        <dbReference type="ARBA" id="ARBA00035170"/>
    </source>
</evidence>
<organism evidence="8 9">
    <name type="scientific">Podospora australis</name>
    <dbReference type="NCBI Taxonomy" id="1536484"/>
    <lineage>
        <taxon>Eukaryota</taxon>
        <taxon>Fungi</taxon>
        <taxon>Dikarya</taxon>
        <taxon>Ascomycota</taxon>
        <taxon>Pezizomycotina</taxon>
        <taxon>Sordariomycetes</taxon>
        <taxon>Sordariomycetidae</taxon>
        <taxon>Sordariales</taxon>
        <taxon>Podosporaceae</taxon>
        <taxon>Podospora</taxon>
    </lineage>
</organism>
<dbReference type="GO" id="GO:0006412">
    <property type="term" value="P:translation"/>
    <property type="evidence" value="ECO:0007669"/>
    <property type="project" value="InterPro"/>
</dbReference>
<dbReference type="EMBL" id="MU864418">
    <property type="protein sequence ID" value="KAK4186647.1"/>
    <property type="molecule type" value="Genomic_DNA"/>
</dbReference>
<dbReference type="SUPFAM" id="SSF54995">
    <property type="entry name" value="Ribosomal protein S6"/>
    <property type="match status" value="1"/>
</dbReference>
<keyword evidence="3 8" id="KW-0689">Ribosomal protein</keyword>
<evidence type="ECO:0000256" key="7">
    <source>
        <dbReference type="ARBA" id="ARBA00037226"/>
    </source>
</evidence>
<dbReference type="Gene3D" id="3.30.70.60">
    <property type="match status" value="1"/>
</dbReference>
<dbReference type="PANTHER" id="PTHR21011:SF1">
    <property type="entry name" value="SMALL RIBOSOMAL SUBUNIT PROTEIN BS6M"/>
    <property type="match status" value="1"/>
</dbReference>
<dbReference type="Pfam" id="PF01250">
    <property type="entry name" value="Ribosomal_S6"/>
    <property type="match status" value="1"/>
</dbReference>
<evidence type="ECO:0000313" key="8">
    <source>
        <dbReference type="EMBL" id="KAK4186647.1"/>
    </source>
</evidence>
<keyword evidence="5" id="KW-0687">Ribonucleoprotein</keyword>
<accession>A0AAN6WUE1</accession>